<dbReference type="PROSITE" id="PS50073">
    <property type="entry name" value="COPPER_FIST_2"/>
    <property type="match status" value="1"/>
</dbReference>
<dbReference type="Pfam" id="PF00649">
    <property type="entry name" value="Copper-fist"/>
    <property type="match status" value="1"/>
</dbReference>
<dbReference type="GO" id="GO:0000978">
    <property type="term" value="F:RNA polymerase II cis-regulatory region sequence-specific DNA binding"/>
    <property type="evidence" value="ECO:0007669"/>
    <property type="project" value="TreeGrafter"/>
</dbReference>
<keyword evidence="7" id="KW-0539">Nucleus</keyword>
<gene>
    <name evidence="9" type="ORF">F5Z01DRAFT_600748</name>
</gene>
<dbReference type="PANTHER" id="PTHR28088">
    <property type="entry name" value="TRANSCRIPTIONAL ACTIVATOR HAA1-RELATED"/>
    <property type="match status" value="1"/>
</dbReference>
<keyword evidence="6" id="KW-0804">Transcription</keyword>
<dbReference type="Gene3D" id="3.90.430.10">
    <property type="entry name" value="Copper fist DNA-binding domain"/>
    <property type="match status" value="1"/>
</dbReference>
<dbReference type="SMART" id="SM00412">
    <property type="entry name" value="Cu_FIST"/>
    <property type="match status" value="1"/>
</dbReference>
<keyword evidence="3" id="KW-0862">Zinc</keyword>
<dbReference type="InterPro" id="IPR051763">
    <property type="entry name" value="Copper_Homeo_Regul"/>
</dbReference>
<evidence type="ECO:0000259" key="8">
    <source>
        <dbReference type="PROSITE" id="PS50073"/>
    </source>
</evidence>
<dbReference type="InterPro" id="IPR001083">
    <property type="entry name" value="Cu_fist_DNA-bd_dom"/>
</dbReference>
<evidence type="ECO:0000256" key="2">
    <source>
        <dbReference type="ARBA" id="ARBA00022723"/>
    </source>
</evidence>
<keyword evidence="2" id="KW-0479">Metal-binding</keyword>
<accession>A0A9P8CKH3</accession>
<evidence type="ECO:0000256" key="3">
    <source>
        <dbReference type="ARBA" id="ARBA00022833"/>
    </source>
</evidence>
<dbReference type="AlphaFoldDB" id="A0A9P8CKH3"/>
<dbReference type="RefSeq" id="XP_046114287.1">
    <property type="nucleotide sequence ID" value="XM_046260750.1"/>
</dbReference>
<dbReference type="InterPro" id="IPR036395">
    <property type="entry name" value="Cu_fist_DNA-bd_dom_sf"/>
</dbReference>
<evidence type="ECO:0000313" key="9">
    <source>
        <dbReference type="EMBL" id="KAG9250363.1"/>
    </source>
</evidence>
<dbReference type="SUPFAM" id="SSF57879">
    <property type="entry name" value="Zinc domain conserved in yeast copper-regulated transcription factors"/>
    <property type="match status" value="1"/>
</dbReference>
<comment type="subcellular location">
    <subcellularLocation>
        <location evidence="1">Nucleus</location>
    </subcellularLocation>
</comment>
<proteinExistence type="predicted"/>
<dbReference type="GeneID" id="70291653"/>
<feature type="domain" description="Copper-fist" evidence="8">
    <location>
        <begin position="1"/>
        <end position="39"/>
    </location>
</feature>
<protein>
    <submittedName>
        <fullName evidence="9">Copper fist DNA binding domain-containing protein</fullName>
    </submittedName>
</protein>
<evidence type="ECO:0000256" key="4">
    <source>
        <dbReference type="ARBA" id="ARBA00023008"/>
    </source>
</evidence>
<feature type="non-terminal residue" evidence="9">
    <location>
        <position position="57"/>
    </location>
</feature>
<name>A0A9P8CKH3_9HYPO</name>
<sequence length="57" mass="6625">IIFNGQNYAYDACVRGHRVRTCEHYGRPLKLISKKGRPISQCQHCRSLRKSRSAHVK</sequence>
<organism evidence="9 10">
    <name type="scientific">Emericellopsis atlantica</name>
    <dbReference type="NCBI Taxonomy" id="2614577"/>
    <lineage>
        <taxon>Eukaryota</taxon>
        <taxon>Fungi</taxon>
        <taxon>Dikarya</taxon>
        <taxon>Ascomycota</taxon>
        <taxon>Pezizomycotina</taxon>
        <taxon>Sordariomycetes</taxon>
        <taxon>Hypocreomycetidae</taxon>
        <taxon>Hypocreales</taxon>
        <taxon>Bionectriaceae</taxon>
        <taxon>Emericellopsis</taxon>
    </lineage>
</organism>
<dbReference type="GO" id="GO:0005507">
    <property type="term" value="F:copper ion binding"/>
    <property type="evidence" value="ECO:0007669"/>
    <property type="project" value="InterPro"/>
</dbReference>
<dbReference type="FunFam" id="3.90.430.10:FF:000001">
    <property type="entry name" value="Copper fist DNA-binding protein"/>
    <property type="match status" value="1"/>
</dbReference>
<dbReference type="OrthoDB" id="5600085at2759"/>
<feature type="non-terminal residue" evidence="9">
    <location>
        <position position="1"/>
    </location>
</feature>
<dbReference type="Proteomes" id="UP000887229">
    <property type="component" value="Unassembled WGS sequence"/>
</dbReference>
<evidence type="ECO:0000256" key="5">
    <source>
        <dbReference type="ARBA" id="ARBA00023015"/>
    </source>
</evidence>
<dbReference type="PRINTS" id="PR00617">
    <property type="entry name" value="COPPERFIST"/>
</dbReference>
<comment type="caution">
    <text evidence="9">The sequence shown here is derived from an EMBL/GenBank/DDBJ whole genome shotgun (WGS) entry which is preliminary data.</text>
</comment>
<evidence type="ECO:0000256" key="7">
    <source>
        <dbReference type="ARBA" id="ARBA00023242"/>
    </source>
</evidence>
<evidence type="ECO:0000313" key="10">
    <source>
        <dbReference type="Proteomes" id="UP000887229"/>
    </source>
</evidence>
<dbReference type="SMART" id="SM01090">
    <property type="entry name" value="Copper-fist"/>
    <property type="match status" value="1"/>
</dbReference>
<keyword evidence="10" id="KW-1185">Reference proteome</keyword>
<dbReference type="GO" id="GO:0006878">
    <property type="term" value="P:intracellular copper ion homeostasis"/>
    <property type="evidence" value="ECO:0007669"/>
    <property type="project" value="TreeGrafter"/>
</dbReference>
<evidence type="ECO:0000256" key="6">
    <source>
        <dbReference type="ARBA" id="ARBA00023163"/>
    </source>
</evidence>
<dbReference type="GO" id="GO:0005634">
    <property type="term" value="C:nucleus"/>
    <property type="evidence" value="ECO:0007669"/>
    <property type="project" value="UniProtKB-SubCell"/>
</dbReference>
<dbReference type="GO" id="GO:0000981">
    <property type="term" value="F:DNA-binding transcription factor activity, RNA polymerase II-specific"/>
    <property type="evidence" value="ECO:0007669"/>
    <property type="project" value="TreeGrafter"/>
</dbReference>
<keyword evidence="5" id="KW-0805">Transcription regulation</keyword>
<dbReference type="GO" id="GO:0045944">
    <property type="term" value="P:positive regulation of transcription by RNA polymerase II"/>
    <property type="evidence" value="ECO:0007669"/>
    <property type="project" value="TreeGrafter"/>
</dbReference>
<keyword evidence="4" id="KW-0186">Copper</keyword>
<dbReference type="GO" id="GO:0006879">
    <property type="term" value="P:intracellular iron ion homeostasis"/>
    <property type="evidence" value="ECO:0007669"/>
    <property type="project" value="TreeGrafter"/>
</dbReference>
<dbReference type="PANTHER" id="PTHR28088:SF5">
    <property type="entry name" value="TRANSCRIPTIONAL ACTIVATOR HAA1-RELATED"/>
    <property type="match status" value="1"/>
</dbReference>
<dbReference type="EMBL" id="MU251279">
    <property type="protein sequence ID" value="KAG9250363.1"/>
    <property type="molecule type" value="Genomic_DNA"/>
</dbReference>
<reference evidence="9" key="1">
    <citation type="journal article" date="2021" name="IMA Fungus">
        <title>Genomic characterization of three marine fungi, including Emericellopsis atlantica sp. nov. with signatures of a generalist lifestyle and marine biomass degradation.</title>
        <authorList>
            <person name="Hagestad O.C."/>
            <person name="Hou L."/>
            <person name="Andersen J.H."/>
            <person name="Hansen E.H."/>
            <person name="Altermark B."/>
            <person name="Li C."/>
            <person name="Kuhnert E."/>
            <person name="Cox R.J."/>
            <person name="Crous P.W."/>
            <person name="Spatafora J.W."/>
            <person name="Lail K."/>
            <person name="Amirebrahimi M."/>
            <person name="Lipzen A."/>
            <person name="Pangilinan J."/>
            <person name="Andreopoulos W."/>
            <person name="Hayes R.D."/>
            <person name="Ng V."/>
            <person name="Grigoriev I.V."/>
            <person name="Jackson S.A."/>
            <person name="Sutton T.D.S."/>
            <person name="Dobson A.D.W."/>
            <person name="Rama T."/>
        </authorList>
    </citation>
    <scope>NUCLEOTIDE SEQUENCE</scope>
    <source>
        <strain evidence="9">TS7</strain>
    </source>
</reference>
<evidence type="ECO:0000256" key="1">
    <source>
        <dbReference type="ARBA" id="ARBA00004123"/>
    </source>
</evidence>